<dbReference type="Pfam" id="PF13874">
    <property type="entry name" value="Nup54"/>
    <property type="match status" value="1"/>
</dbReference>
<dbReference type="GO" id="GO:0006281">
    <property type="term" value="P:DNA repair"/>
    <property type="evidence" value="ECO:0007669"/>
    <property type="project" value="UniProtKB-KW"/>
</dbReference>
<comment type="subcellular location">
    <subcellularLocation>
        <location evidence="1">Nucleus</location>
    </subcellularLocation>
</comment>
<dbReference type="PROSITE" id="PS50082">
    <property type="entry name" value="WD_REPEATS_2"/>
    <property type="match status" value="2"/>
</dbReference>
<feature type="region of interest" description="Disordered" evidence="11">
    <location>
        <begin position="189"/>
        <end position="210"/>
    </location>
</feature>
<keyword evidence="10" id="KW-0175">Coiled coil</keyword>
<keyword evidence="15" id="KW-1185">Reference proteome</keyword>
<dbReference type="InterPro" id="IPR015943">
    <property type="entry name" value="WD40/YVTN_repeat-like_dom_sf"/>
</dbReference>
<feature type="region of interest" description="Disordered" evidence="11">
    <location>
        <begin position="909"/>
        <end position="930"/>
    </location>
</feature>
<evidence type="ECO:0000256" key="2">
    <source>
        <dbReference type="ARBA" id="ARBA00007306"/>
    </source>
</evidence>
<gene>
    <name evidence="14" type="ORF">JVT61DRAFT_8342</name>
</gene>
<feature type="compositionally biased region" description="Low complexity" evidence="11">
    <location>
        <begin position="554"/>
        <end position="567"/>
    </location>
</feature>
<feature type="repeat" description="WD" evidence="9">
    <location>
        <begin position="327"/>
        <end position="351"/>
    </location>
</feature>
<evidence type="ECO:0000256" key="10">
    <source>
        <dbReference type="SAM" id="Coils"/>
    </source>
</evidence>
<feature type="repeat" description="WD" evidence="9">
    <location>
        <begin position="426"/>
        <end position="467"/>
    </location>
</feature>
<keyword evidence="5" id="KW-0227">DNA damage</keyword>
<dbReference type="OrthoDB" id="71227at2759"/>
<dbReference type="PANTHER" id="PTHR15271:SF4">
    <property type="entry name" value="CHROMATIN ASSEMBLY FACTOR 1 SUBUNIT B"/>
    <property type="match status" value="1"/>
</dbReference>
<evidence type="ECO:0000256" key="8">
    <source>
        <dbReference type="ARBA" id="ARBA00023242"/>
    </source>
</evidence>
<evidence type="ECO:0008006" key="16">
    <source>
        <dbReference type="Google" id="ProtNLM"/>
    </source>
</evidence>
<keyword evidence="4" id="KW-0677">Repeat</keyword>
<reference evidence="14" key="1">
    <citation type="submission" date="2021-03" db="EMBL/GenBank/DDBJ databases">
        <title>Evolutionary innovations through gain and loss of genes in the ectomycorrhizal Boletales.</title>
        <authorList>
            <person name="Wu G."/>
            <person name="Miyauchi S."/>
            <person name="Morin E."/>
            <person name="Yang Z.-L."/>
            <person name="Xu J."/>
            <person name="Martin F.M."/>
        </authorList>
    </citation>
    <scope>NUCLEOTIDE SEQUENCE</scope>
    <source>
        <strain evidence="14">BR01</strain>
    </source>
</reference>
<dbReference type="GO" id="GO:0005634">
    <property type="term" value="C:nucleus"/>
    <property type="evidence" value="ECO:0007669"/>
    <property type="project" value="UniProtKB-SubCell"/>
</dbReference>
<dbReference type="Pfam" id="PF24105">
    <property type="entry name" value="Beta-prop_CAF1B_HIR1"/>
    <property type="match status" value="2"/>
</dbReference>
<keyword evidence="3 9" id="KW-0853">WD repeat</keyword>
<evidence type="ECO:0000256" key="3">
    <source>
        <dbReference type="ARBA" id="ARBA00022574"/>
    </source>
</evidence>
<evidence type="ECO:0000256" key="6">
    <source>
        <dbReference type="ARBA" id="ARBA00022853"/>
    </source>
</evidence>
<feature type="coiled-coil region" evidence="10">
    <location>
        <begin position="13"/>
        <end position="50"/>
    </location>
</feature>
<feature type="compositionally biased region" description="Low complexity" evidence="11">
    <location>
        <begin position="756"/>
        <end position="773"/>
    </location>
</feature>
<feature type="region of interest" description="Disordered" evidence="11">
    <location>
        <begin position="752"/>
        <end position="780"/>
    </location>
</feature>
<dbReference type="SMART" id="SM00320">
    <property type="entry name" value="WD40"/>
    <property type="match status" value="4"/>
</dbReference>
<protein>
    <recommendedName>
        <fullName evidence="16">WD40 repeat-like protein</fullName>
    </recommendedName>
</protein>
<evidence type="ECO:0000256" key="9">
    <source>
        <dbReference type="PROSITE-ProRule" id="PRU00221"/>
    </source>
</evidence>
<comment type="caution">
    <text evidence="14">The sequence shown here is derived from an EMBL/GenBank/DDBJ whole genome shotgun (WGS) entry which is preliminary data.</text>
</comment>
<name>A0A8I2YY61_9AGAM</name>
<feature type="compositionally biased region" description="Polar residues" evidence="11">
    <location>
        <begin position="913"/>
        <end position="930"/>
    </location>
</feature>
<dbReference type="Proteomes" id="UP000683000">
    <property type="component" value="Unassembled WGS sequence"/>
</dbReference>
<dbReference type="EMBL" id="JAGFBS010000003">
    <property type="protein sequence ID" value="KAG6380250.1"/>
    <property type="molecule type" value="Genomic_DNA"/>
</dbReference>
<feature type="compositionally biased region" description="Polar residues" evidence="11">
    <location>
        <begin position="481"/>
        <end position="490"/>
    </location>
</feature>
<evidence type="ECO:0000259" key="13">
    <source>
        <dbReference type="Pfam" id="PF24105"/>
    </source>
</evidence>
<evidence type="ECO:0000256" key="11">
    <source>
        <dbReference type="SAM" id="MobiDB-lite"/>
    </source>
</evidence>
<evidence type="ECO:0000313" key="15">
    <source>
        <dbReference type="Proteomes" id="UP000683000"/>
    </source>
</evidence>
<dbReference type="Gene3D" id="1.20.5.170">
    <property type="match status" value="1"/>
</dbReference>
<dbReference type="GO" id="GO:0033186">
    <property type="term" value="C:CAF-1 complex"/>
    <property type="evidence" value="ECO:0007669"/>
    <property type="project" value="TreeGrafter"/>
</dbReference>
<keyword evidence="7" id="KW-0234">DNA repair</keyword>
<dbReference type="InterPro" id="IPR025712">
    <property type="entry name" value="Nup54_alpha-helical_dom"/>
</dbReference>
<dbReference type="SUPFAM" id="SSF50978">
    <property type="entry name" value="WD40 repeat-like"/>
    <property type="match status" value="1"/>
</dbReference>
<dbReference type="InterPro" id="IPR001680">
    <property type="entry name" value="WD40_rpt"/>
</dbReference>
<dbReference type="Gene3D" id="2.130.10.10">
    <property type="entry name" value="YVTN repeat-like/Quinoprotein amine dehydrogenase"/>
    <property type="match status" value="2"/>
</dbReference>
<organism evidence="14 15">
    <name type="scientific">Boletus reticuloceps</name>
    <dbReference type="NCBI Taxonomy" id="495285"/>
    <lineage>
        <taxon>Eukaryota</taxon>
        <taxon>Fungi</taxon>
        <taxon>Dikarya</taxon>
        <taxon>Basidiomycota</taxon>
        <taxon>Agaricomycotina</taxon>
        <taxon>Agaricomycetes</taxon>
        <taxon>Agaricomycetidae</taxon>
        <taxon>Boletales</taxon>
        <taxon>Boletineae</taxon>
        <taxon>Boletaceae</taxon>
        <taxon>Boletoideae</taxon>
        <taxon>Boletus</taxon>
    </lineage>
</organism>
<proteinExistence type="inferred from homology"/>
<keyword evidence="6" id="KW-0156">Chromatin regulator</keyword>
<accession>A0A8I2YY61</accession>
<feature type="region of interest" description="Disordered" evidence="11">
    <location>
        <begin position="635"/>
        <end position="668"/>
    </location>
</feature>
<feature type="compositionally biased region" description="Basic and acidic residues" evidence="11">
    <location>
        <begin position="640"/>
        <end position="658"/>
    </location>
</feature>
<evidence type="ECO:0000256" key="4">
    <source>
        <dbReference type="ARBA" id="ARBA00022737"/>
    </source>
</evidence>
<feature type="compositionally biased region" description="Low complexity" evidence="11">
    <location>
        <begin position="532"/>
        <end position="541"/>
    </location>
</feature>
<evidence type="ECO:0000256" key="5">
    <source>
        <dbReference type="ARBA" id="ARBA00022763"/>
    </source>
</evidence>
<evidence type="ECO:0000256" key="1">
    <source>
        <dbReference type="ARBA" id="ARBA00004123"/>
    </source>
</evidence>
<dbReference type="InterPro" id="IPR036322">
    <property type="entry name" value="WD40_repeat_dom_sf"/>
</dbReference>
<feature type="domain" description="Nucleoporin Nup54 alpha-helical" evidence="12">
    <location>
        <begin position="1"/>
        <end position="122"/>
    </location>
</feature>
<feature type="domain" description="CAF1B/HIR1 beta-propeller" evidence="13">
    <location>
        <begin position="325"/>
        <end position="468"/>
    </location>
</feature>
<evidence type="ECO:0000256" key="7">
    <source>
        <dbReference type="ARBA" id="ARBA00023204"/>
    </source>
</evidence>
<feature type="compositionally biased region" description="Polar residues" evidence="11">
    <location>
        <begin position="516"/>
        <end position="525"/>
    </location>
</feature>
<evidence type="ECO:0000313" key="14">
    <source>
        <dbReference type="EMBL" id="KAG6380250.1"/>
    </source>
</evidence>
<feature type="domain" description="CAF1B/HIR1 beta-propeller" evidence="13">
    <location>
        <begin position="671"/>
        <end position="852"/>
    </location>
</feature>
<dbReference type="PANTHER" id="PTHR15271">
    <property type="entry name" value="CHROMATIN ASSEMBLY FACTOR 1 SUBUNIT B"/>
    <property type="match status" value="1"/>
</dbReference>
<keyword evidence="8" id="KW-0539">Nucleus</keyword>
<evidence type="ECO:0000259" key="12">
    <source>
        <dbReference type="Pfam" id="PF13874"/>
    </source>
</evidence>
<dbReference type="InterPro" id="IPR055410">
    <property type="entry name" value="Beta-prop_CAF1B_HIR1"/>
</dbReference>
<dbReference type="AlphaFoldDB" id="A0A8I2YY61"/>
<comment type="similarity">
    <text evidence="2">Belongs to the WD repeat HIR1 family.</text>
</comment>
<feature type="region of interest" description="Disordered" evidence="11">
    <location>
        <begin position="476"/>
        <end position="586"/>
    </location>
</feature>
<sequence>MVPVLAVGFDALNARVEAQSAQATAQQEKLKELKKRLQALTATHADTTLSRLHRALSQHTQLSQRLLGLVQHLHLLIPAVRSSSIRPEEEALRVALEEMEEDLRRPGGMSKMRSKLNELWALVGAINAARERGKKAGSEGAVEWTVVDEEGLKQIMQILSDQQAGLQHLTKILQRDLKDLGVIMGTSAEREDGHTSGDMRFSASPSPLNSSTSTLHATGFLVFGSPGRTKEWRVRLRSTNATFAAATSTIPFTSSVVAEKDDTTQHDALPYTRDTLARLQAHINLRLSARSLQKSASISREELCISVLQIRNRRGGQSCPASILHPVNVVRFSPNGEHIASAGDDGMIIIWAPSSTPPPSTYGSDLSTDDLQYEKEYWKPRTTFRCTTMQVYDLAWSPSGEYILAGSTDNCARVFTAVDGKCVHEIAEHSHYVQGVAWDPLNEYIATQSSDRSMHIYQISTKQGSFEAHAVGKNTRMAFNHSRTPSTQSRIKGGFKREPNSEEGTSVDQKDEKDPFQSSNHNNPITYPPTPATSVASTPSTMFPPPTVERPSSRRSSFSGSNAPSSPAHSHFSRYGRSPSPMPPLPAIRALPSPAWSTINLYGDESFTNFFRRLTFSPDGGLLLTPAGHFEDLSFNAGAKGDETPSRGRKGRSSDKSGSDSTQSGLTNPNSASSVFIYSRANFARPPIAQLPGHKKASVAVRFSPILYELRNGVVGPGAGETKTAVLEKDKEGSWLWISQVELSQAAGSDIPAVHSPSLRPSSSSMATSSKTSIPAVSSPPTGSVFALPYRMLYAVLTMDTVTIYDTQQAGPVCLLTKLHYDEFTDMSWSPDGQTLVLSSRDGYCTLIIFDEILPAHHTQQSTLQLQSIAQHNFVPLTYAASSAPTHPPTPANTTAGLPIIAPPVVPAKRAQLQGSESSPQGTTGTPVGY</sequence>
<dbReference type="GO" id="GO:0006334">
    <property type="term" value="P:nucleosome assembly"/>
    <property type="evidence" value="ECO:0007669"/>
    <property type="project" value="TreeGrafter"/>
</dbReference>
<dbReference type="GO" id="GO:0006335">
    <property type="term" value="P:DNA replication-dependent chromatin assembly"/>
    <property type="evidence" value="ECO:0007669"/>
    <property type="project" value="InterPro"/>
</dbReference>
<dbReference type="InterPro" id="IPR045145">
    <property type="entry name" value="PTHR15271"/>
</dbReference>